<dbReference type="CDD" id="cd01544">
    <property type="entry name" value="PBP1_GalR"/>
    <property type="match status" value="1"/>
</dbReference>
<dbReference type="InterPro" id="IPR000843">
    <property type="entry name" value="HTH_LacI"/>
</dbReference>
<evidence type="ECO:0000313" key="5">
    <source>
        <dbReference type="Proteomes" id="UP000232609"/>
    </source>
</evidence>
<dbReference type="AlphaFoldDB" id="A0A0L0LWD3"/>
<reference evidence="4 5" key="1">
    <citation type="submission" date="2017-05" db="EMBL/GenBank/DDBJ databases">
        <title>Comparative genomics and methylome analysis of the gut commensal Bifidobacterium breve.</title>
        <authorList>
            <person name="Bottacini F."/>
            <person name="Morrissey R."/>
            <person name="Roberts R.J."/>
            <person name="James K."/>
            <person name="van Breen J."/>
            <person name="Egan M."/>
            <person name="Lambert J."/>
            <person name="van Limpt K."/>
            <person name="Stanton C."/>
            <person name="Knol J."/>
            <person name="O' Connell Motherway M."/>
            <person name="van Sinderen D."/>
        </authorList>
    </citation>
    <scope>NUCLEOTIDE SEQUENCE [LARGE SCALE GENOMIC DNA]</scope>
    <source>
        <strain evidence="4 5">NRBB51</strain>
    </source>
</reference>
<dbReference type="PANTHER" id="PTHR30146:SF149">
    <property type="entry name" value="HTH-TYPE TRANSCRIPTIONAL REGULATOR EBGR"/>
    <property type="match status" value="1"/>
</dbReference>
<gene>
    <name evidence="4" type="ORF">NRBB51_0008</name>
</gene>
<protein>
    <submittedName>
        <fullName evidence="4">Transcriptional regulator LacI family</fullName>
    </submittedName>
</protein>
<dbReference type="Gene3D" id="3.40.50.2300">
    <property type="match status" value="2"/>
</dbReference>
<dbReference type="InterPro" id="IPR028082">
    <property type="entry name" value="Peripla_BP_I"/>
</dbReference>
<dbReference type="Gene3D" id="1.10.260.40">
    <property type="entry name" value="lambda repressor-like DNA-binding domains"/>
    <property type="match status" value="1"/>
</dbReference>
<name>A0A0L0LWD3_BIFBR</name>
<dbReference type="SUPFAM" id="SSF53822">
    <property type="entry name" value="Periplasmic binding protein-like I"/>
    <property type="match status" value="1"/>
</dbReference>
<evidence type="ECO:0000313" key="4">
    <source>
        <dbReference type="EMBL" id="AUD80126.1"/>
    </source>
</evidence>
<dbReference type="SMART" id="SM00354">
    <property type="entry name" value="HTH_LACI"/>
    <property type="match status" value="1"/>
</dbReference>
<sequence>MVTIREIAQRAGFSPATVSRLLNGDPTFSVKEETRRKILQVCEELGYETQERRLVAPHDIAVLDAIPSDEELSNAYYSELRSTLIATAQQMHITLSFYTDINKLIDNSTQYDGFVSIGPEPHSYESLERLHEVLPHGVFIDVNPAPNLFSSVQPDLLQTILDALSEARARGMTRIGFIGGEGRMMGTYEYPEDIRTMAYRDWCERLGLETAGLIFTGGQVSVETGRKHGETIVAKLGSNMPDCFIVATDSLAVGVIQAFTKAGILVPRDVSIISINNQSIAQYISPPLTTYAIDQTALARNALLMLSQSISFNDDITCHTMLSTKLVARESFVPAKH</sequence>
<evidence type="ECO:0000256" key="3">
    <source>
        <dbReference type="ARBA" id="ARBA00023163"/>
    </source>
</evidence>
<dbReference type="Pfam" id="PF00356">
    <property type="entry name" value="LacI"/>
    <property type="match status" value="1"/>
</dbReference>
<dbReference type="CDD" id="cd01392">
    <property type="entry name" value="HTH_LacI"/>
    <property type="match status" value="1"/>
</dbReference>
<keyword evidence="1" id="KW-0805">Transcription regulation</keyword>
<organism evidence="4 5">
    <name type="scientific">Bifidobacterium breve</name>
    <dbReference type="NCBI Taxonomy" id="1685"/>
    <lineage>
        <taxon>Bacteria</taxon>
        <taxon>Bacillati</taxon>
        <taxon>Actinomycetota</taxon>
        <taxon>Actinomycetes</taxon>
        <taxon>Bifidobacteriales</taxon>
        <taxon>Bifidobacteriaceae</taxon>
        <taxon>Bifidobacterium</taxon>
    </lineage>
</organism>
<keyword evidence="3" id="KW-0804">Transcription</keyword>
<dbReference type="PROSITE" id="PS50932">
    <property type="entry name" value="HTH_LACI_2"/>
    <property type="match status" value="1"/>
</dbReference>
<dbReference type="InterPro" id="IPR046335">
    <property type="entry name" value="LacI/GalR-like_sensor"/>
</dbReference>
<dbReference type="RefSeq" id="WP_003833081.1">
    <property type="nucleotide sequence ID" value="NZ_BCXO01000022.1"/>
</dbReference>
<evidence type="ECO:0000256" key="2">
    <source>
        <dbReference type="ARBA" id="ARBA00023125"/>
    </source>
</evidence>
<dbReference type="GO" id="GO:0003700">
    <property type="term" value="F:DNA-binding transcription factor activity"/>
    <property type="evidence" value="ECO:0007669"/>
    <property type="project" value="TreeGrafter"/>
</dbReference>
<keyword evidence="2" id="KW-0238">DNA-binding</keyword>
<dbReference type="GO" id="GO:0000976">
    <property type="term" value="F:transcription cis-regulatory region binding"/>
    <property type="evidence" value="ECO:0007669"/>
    <property type="project" value="TreeGrafter"/>
</dbReference>
<dbReference type="EMBL" id="CP021392">
    <property type="protein sequence ID" value="AUD80126.1"/>
    <property type="molecule type" value="Genomic_DNA"/>
</dbReference>
<accession>A0A0L0LWD3</accession>
<dbReference type="PANTHER" id="PTHR30146">
    <property type="entry name" value="LACI-RELATED TRANSCRIPTIONAL REPRESSOR"/>
    <property type="match status" value="1"/>
</dbReference>
<dbReference type="SUPFAM" id="SSF47413">
    <property type="entry name" value="lambda repressor-like DNA-binding domains"/>
    <property type="match status" value="1"/>
</dbReference>
<proteinExistence type="predicted"/>
<dbReference type="Proteomes" id="UP000232609">
    <property type="component" value="Chromosome"/>
</dbReference>
<dbReference type="InterPro" id="IPR010982">
    <property type="entry name" value="Lambda_DNA-bd_dom_sf"/>
</dbReference>
<dbReference type="Pfam" id="PF13377">
    <property type="entry name" value="Peripla_BP_3"/>
    <property type="match status" value="1"/>
</dbReference>
<evidence type="ECO:0000256" key="1">
    <source>
        <dbReference type="ARBA" id="ARBA00023015"/>
    </source>
</evidence>